<keyword evidence="1" id="KW-0812">Transmembrane</keyword>
<keyword evidence="1" id="KW-1133">Transmembrane helix</keyword>
<feature type="transmembrane region" description="Helical" evidence="1">
    <location>
        <begin position="126"/>
        <end position="145"/>
    </location>
</feature>
<feature type="transmembrane region" description="Helical" evidence="1">
    <location>
        <begin position="250"/>
        <end position="270"/>
    </location>
</feature>
<feature type="transmembrane region" description="Helical" evidence="1">
    <location>
        <begin position="191"/>
        <end position="209"/>
    </location>
</feature>
<protein>
    <submittedName>
        <fullName evidence="2">DUF2723 domain-containing protein</fullName>
    </submittedName>
</protein>
<dbReference type="PANTHER" id="PTHR16214:SF3">
    <property type="entry name" value="TRANSMEMBRANE PROTEIN 260"/>
    <property type="match status" value="1"/>
</dbReference>
<feature type="transmembrane region" description="Helical" evidence="1">
    <location>
        <begin position="157"/>
        <end position="185"/>
    </location>
</feature>
<sequence>MEKYRNPALIFLIFLLIYVLGSFSKVPFGDCMPLVLDTELGVFIKRATPTSHFLYSNAAIFIKNITNLDAILVSRYLVIVAGAFVVMMVYKTVHLLTKKDWVSVVAAFVFGFSFTFWRNAEIVEVYTFNMVWISLLLHYLIKVFLVEKNRETNMVLAAFFLSVSVWAHIQNIFFIPSVLLMLLYFKNHSRAALISLLLPILSFALMIWLNSSQNLPAESIFKSGDKTWVSDTFKKDFVTYLKDFVKAFGYLLYNFNFFTVAGIFGIIMLFRTNLKLFWVISAAAVLIYGFATFYAVTDNYVFFLPFNYIFALSIGLGLSSFRNQNRIAQFAPVCVLIPLFYLFTYKIVSEIPAAKNFEDAKSYKGGLRYYLLPWMTDNVGILEFTVEERTAPEAVTWMVKSSEEYIKILKSKGLTEGEIKAR</sequence>
<evidence type="ECO:0000256" key="1">
    <source>
        <dbReference type="SAM" id="Phobius"/>
    </source>
</evidence>
<evidence type="ECO:0000313" key="2">
    <source>
        <dbReference type="EMBL" id="MBD8018797.1"/>
    </source>
</evidence>
<dbReference type="RefSeq" id="WP_251834004.1">
    <property type="nucleotide sequence ID" value="NZ_JACSPS010000003.1"/>
</dbReference>
<dbReference type="EMBL" id="JACSPS010000003">
    <property type="protein sequence ID" value="MBD8018797.1"/>
    <property type="molecule type" value="Genomic_DNA"/>
</dbReference>
<dbReference type="InterPro" id="IPR021280">
    <property type="entry name" value="TMEM260-like"/>
</dbReference>
<feature type="transmembrane region" description="Helical" evidence="1">
    <location>
        <begin position="276"/>
        <end position="296"/>
    </location>
</feature>
<organism evidence="2 3">
    <name type="scientific">Kaistella pullorum</name>
    <dbReference type="NCBI Taxonomy" id="2763074"/>
    <lineage>
        <taxon>Bacteria</taxon>
        <taxon>Pseudomonadati</taxon>
        <taxon>Bacteroidota</taxon>
        <taxon>Flavobacteriia</taxon>
        <taxon>Flavobacteriales</taxon>
        <taxon>Weeksellaceae</taxon>
        <taxon>Chryseobacterium group</taxon>
        <taxon>Kaistella</taxon>
    </lineage>
</organism>
<comment type="caution">
    <text evidence="2">The sequence shown here is derived from an EMBL/GenBank/DDBJ whole genome shotgun (WGS) entry which is preliminary data.</text>
</comment>
<evidence type="ECO:0000313" key="3">
    <source>
        <dbReference type="Proteomes" id="UP000626242"/>
    </source>
</evidence>
<keyword evidence="3" id="KW-1185">Reference proteome</keyword>
<dbReference type="Proteomes" id="UP000626242">
    <property type="component" value="Unassembled WGS sequence"/>
</dbReference>
<reference evidence="2 3" key="1">
    <citation type="submission" date="2020-08" db="EMBL/GenBank/DDBJ databases">
        <title>A Genomic Blueprint of the Chicken Gut Microbiome.</title>
        <authorList>
            <person name="Gilroy R."/>
            <person name="Ravi A."/>
            <person name="Getino M."/>
            <person name="Pursley I."/>
            <person name="Horton D.L."/>
            <person name="Alikhan N.-F."/>
            <person name="Baker D."/>
            <person name="Gharbi K."/>
            <person name="Hall N."/>
            <person name="Watson M."/>
            <person name="Adriaenssens E.M."/>
            <person name="Foster-Nyarko E."/>
            <person name="Jarju S."/>
            <person name="Secka A."/>
            <person name="Antonio M."/>
            <person name="Oren A."/>
            <person name="Chaudhuri R."/>
            <person name="La Ragione R.M."/>
            <person name="Hildebrand F."/>
            <person name="Pallen M.J."/>
        </authorList>
    </citation>
    <scope>NUCLEOTIDE SEQUENCE [LARGE SCALE GENOMIC DNA]</scope>
    <source>
        <strain evidence="2 3">Sa1CVA4</strain>
    </source>
</reference>
<name>A0ABR8WNY8_9FLAO</name>
<proteinExistence type="predicted"/>
<feature type="transmembrane region" description="Helical" evidence="1">
    <location>
        <begin position="301"/>
        <end position="321"/>
    </location>
</feature>
<dbReference type="InterPro" id="IPR052724">
    <property type="entry name" value="GT117_domain-containing"/>
</dbReference>
<feature type="transmembrane region" description="Helical" evidence="1">
    <location>
        <begin position="101"/>
        <end position="120"/>
    </location>
</feature>
<accession>A0ABR8WNY8</accession>
<feature type="transmembrane region" description="Helical" evidence="1">
    <location>
        <begin position="327"/>
        <end position="348"/>
    </location>
</feature>
<keyword evidence="1" id="KW-0472">Membrane</keyword>
<dbReference type="Pfam" id="PF11028">
    <property type="entry name" value="TMEM260-like"/>
    <property type="match status" value="1"/>
</dbReference>
<feature type="transmembrane region" description="Helical" evidence="1">
    <location>
        <begin position="70"/>
        <end position="89"/>
    </location>
</feature>
<dbReference type="PANTHER" id="PTHR16214">
    <property type="entry name" value="TRANSMEMBRANE PROTEIN 260"/>
    <property type="match status" value="1"/>
</dbReference>
<gene>
    <name evidence="2" type="ORF">H9628_09955</name>
</gene>